<feature type="transmembrane region" description="Helical" evidence="1">
    <location>
        <begin position="201"/>
        <end position="226"/>
    </location>
</feature>
<name>A0A1I7MU83_9HYPH</name>
<evidence type="ECO:0000313" key="3">
    <source>
        <dbReference type="Proteomes" id="UP000199423"/>
    </source>
</evidence>
<dbReference type="AlphaFoldDB" id="A0A1I7MU83"/>
<evidence type="ECO:0000313" key="2">
    <source>
        <dbReference type="EMBL" id="SFV25951.1"/>
    </source>
</evidence>
<reference evidence="3" key="1">
    <citation type="submission" date="2016-10" db="EMBL/GenBank/DDBJ databases">
        <authorList>
            <person name="Varghese N."/>
            <person name="Submissions S."/>
        </authorList>
    </citation>
    <scope>NUCLEOTIDE SEQUENCE [LARGE SCALE GENOMIC DNA]</scope>
    <source>
        <strain evidence="3">DSM 1565</strain>
    </source>
</reference>
<sequence>MEALKCPGSFPSRSAGALLLQHSQPLRNGWSCEGCFLRFPLVFQKHKNRHGMPRRAALSGVIGEASGIRNIFGSVAKKATRGRISQETREILISYIRTNYRVNTLLSAPMREGRRAVKQIIDQIVNLLQQGITAIFKFVELVWQWSFGQMFEIFQSNWQALPVWKIAILAVVVIAIIYVLYKGFFQLWAAAEQIFKAFVELLMVLVSILPYVLIAGLIAAGGSYIIQHVNF</sequence>
<keyword evidence="1" id="KW-1133">Transmembrane helix</keyword>
<keyword evidence="1" id="KW-0812">Transmembrane</keyword>
<dbReference type="EMBL" id="FPCH01000001">
    <property type="protein sequence ID" value="SFV25951.1"/>
    <property type="molecule type" value="Genomic_DNA"/>
</dbReference>
<keyword evidence="1" id="KW-0472">Membrane</keyword>
<protein>
    <submittedName>
        <fullName evidence="2">Uncharacterized protein</fullName>
    </submittedName>
</protein>
<feature type="transmembrane region" description="Helical" evidence="1">
    <location>
        <begin position="163"/>
        <end position="181"/>
    </location>
</feature>
<dbReference type="Proteomes" id="UP000199423">
    <property type="component" value="Unassembled WGS sequence"/>
</dbReference>
<organism evidence="2 3">
    <name type="scientific">Hyphomicrobium facile</name>
    <dbReference type="NCBI Taxonomy" id="51670"/>
    <lineage>
        <taxon>Bacteria</taxon>
        <taxon>Pseudomonadati</taxon>
        <taxon>Pseudomonadota</taxon>
        <taxon>Alphaproteobacteria</taxon>
        <taxon>Hyphomicrobiales</taxon>
        <taxon>Hyphomicrobiaceae</taxon>
        <taxon>Hyphomicrobium</taxon>
    </lineage>
</organism>
<accession>A0A1I7MU83</accession>
<evidence type="ECO:0000256" key="1">
    <source>
        <dbReference type="SAM" id="Phobius"/>
    </source>
</evidence>
<gene>
    <name evidence="2" type="ORF">SAMN04488557_0258</name>
</gene>
<keyword evidence="3" id="KW-1185">Reference proteome</keyword>
<proteinExistence type="predicted"/>